<proteinExistence type="predicted"/>
<reference evidence="3" key="1">
    <citation type="submission" date="2021-02" db="EMBL/GenBank/DDBJ databases">
        <title>Skermanella TT6 skin isolate.</title>
        <authorList>
            <person name="Lee K."/>
            <person name="Ganzorig M."/>
        </authorList>
    </citation>
    <scope>NUCLEOTIDE SEQUENCE</scope>
    <source>
        <strain evidence="3">TT6</strain>
    </source>
</reference>
<geneLocation type="plasmid" evidence="3 4">
    <name>pTT6-1</name>
</geneLocation>
<dbReference type="RefSeq" id="WP_201082149.1">
    <property type="nucleotide sequence ID" value="NZ_CP067421.1"/>
</dbReference>
<evidence type="ECO:0000259" key="2">
    <source>
        <dbReference type="Pfam" id="PF05239"/>
    </source>
</evidence>
<keyword evidence="4" id="KW-1185">Reference proteome</keyword>
<feature type="domain" description="PRC-barrel" evidence="2">
    <location>
        <begin position="50"/>
        <end position="118"/>
    </location>
</feature>
<keyword evidence="3" id="KW-0614">Plasmid</keyword>
<dbReference type="Pfam" id="PF05239">
    <property type="entry name" value="PRC"/>
    <property type="match status" value="1"/>
</dbReference>
<dbReference type="PANTHER" id="PTHR36505">
    <property type="entry name" value="BLR1072 PROTEIN"/>
    <property type="match status" value="1"/>
</dbReference>
<feature type="signal peptide" evidence="1">
    <location>
        <begin position="1"/>
        <end position="20"/>
    </location>
</feature>
<evidence type="ECO:0000313" key="3">
    <source>
        <dbReference type="EMBL" id="QQP92895.1"/>
    </source>
</evidence>
<keyword evidence="1" id="KW-0732">Signal</keyword>
<organism evidence="3 4">
    <name type="scientific">Skermanella cutis</name>
    <dbReference type="NCBI Taxonomy" id="2775420"/>
    <lineage>
        <taxon>Bacteria</taxon>
        <taxon>Pseudomonadati</taxon>
        <taxon>Pseudomonadota</taxon>
        <taxon>Alphaproteobacteria</taxon>
        <taxon>Rhodospirillales</taxon>
        <taxon>Azospirillaceae</taxon>
        <taxon>Skermanella</taxon>
    </lineage>
</organism>
<accession>A0ABX7BH21</accession>
<dbReference type="InterPro" id="IPR011033">
    <property type="entry name" value="PRC_barrel-like_sf"/>
</dbReference>
<dbReference type="SUPFAM" id="SSF50346">
    <property type="entry name" value="PRC-barrel domain"/>
    <property type="match status" value="1"/>
</dbReference>
<evidence type="ECO:0000256" key="1">
    <source>
        <dbReference type="SAM" id="SignalP"/>
    </source>
</evidence>
<name>A0ABX7BH21_9PROT</name>
<feature type="chain" id="PRO_5046758902" evidence="1">
    <location>
        <begin position="21"/>
        <end position="131"/>
    </location>
</feature>
<sequence length="131" mass="14077">MLKRFAILTMAAALTMPAAAISQTAAPNTNAGGLVELDDDRTDVNWQGRSIDELEDMDLYNTGGDKIGEVEEVLGDADGRITAVAVEFGGTLGIGDKQVVVPLDRLQLGQDGRLVTDMVEEDLAQLQEWED</sequence>
<gene>
    <name evidence="3" type="ORF">IGS68_31140</name>
</gene>
<dbReference type="Proteomes" id="UP000595197">
    <property type="component" value="Plasmid pTT6-1"/>
</dbReference>
<evidence type="ECO:0000313" key="4">
    <source>
        <dbReference type="Proteomes" id="UP000595197"/>
    </source>
</evidence>
<dbReference type="Gene3D" id="2.30.30.240">
    <property type="entry name" value="PRC-barrel domain"/>
    <property type="match status" value="1"/>
</dbReference>
<dbReference type="PANTHER" id="PTHR36505:SF1">
    <property type="entry name" value="BLR1072 PROTEIN"/>
    <property type="match status" value="1"/>
</dbReference>
<dbReference type="EMBL" id="CP067421">
    <property type="protein sequence ID" value="QQP92895.1"/>
    <property type="molecule type" value="Genomic_DNA"/>
</dbReference>
<protein>
    <submittedName>
        <fullName evidence="3">PRC-barrel domain-containing protein</fullName>
    </submittedName>
</protein>
<dbReference type="InterPro" id="IPR027275">
    <property type="entry name" value="PRC-brl_dom"/>
</dbReference>